<dbReference type="Gene3D" id="2.60.40.10">
    <property type="entry name" value="Immunoglobulins"/>
    <property type="match status" value="5"/>
</dbReference>
<dbReference type="GO" id="GO:0004553">
    <property type="term" value="F:hydrolase activity, hydrolyzing O-glycosyl compounds"/>
    <property type="evidence" value="ECO:0007669"/>
    <property type="project" value="UniProtKB-ARBA"/>
</dbReference>
<feature type="domain" description="Fibronectin type-III" evidence="2">
    <location>
        <begin position="349"/>
        <end position="438"/>
    </location>
</feature>
<dbReference type="CDD" id="cd00063">
    <property type="entry name" value="FN3"/>
    <property type="match status" value="5"/>
</dbReference>
<gene>
    <name evidence="3" type="ORF">DIT68_11270</name>
</gene>
<dbReference type="GO" id="GO:0016020">
    <property type="term" value="C:membrane"/>
    <property type="evidence" value="ECO:0007669"/>
    <property type="project" value="InterPro"/>
</dbReference>
<dbReference type="SUPFAM" id="SSF49265">
    <property type="entry name" value="Fibronectin type III"/>
    <property type="match status" value="4"/>
</dbReference>
<dbReference type="CDD" id="cd06263">
    <property type="entry name" value="MAM"/>
    <property type="match status" value="1"/>
</dbReference>
<dbReference type="InterPro" id="IPR000998">
    <property type="entry name" value="MAM_dom"/>
</dbReference>
<reference evidence="3 4" key="1">
    <citation type="submission" date="2018-05" db="EMBL/GenBank/DDBJ databases">
        <title>Brumimicrobium oceani sp. nov., isolated from coastal sediment.</title>
        <authorList>
            <person name="Kou Y."/>
        </authorList>
    </citation>
    <scope>NUCLEOTIDE SEQUENCE [LARGE SCALE GENOMIC DNA]</scope>
    <source>
        <strain evidence="3 4">C305</strain>
    </source>
</reference>
<name>A0A2U2XAW8_9FLAO</name>
<dbReference type="Gene3D" id="2.60.120.260">
    <property type="entry name" value="Galactose-binding domain-like"/>
    <property type="match status" value="2"/>
</dbReference>
<feature type="domain" description="Fibronectin type-III" evidence="2">
    <location>
        <begin position="875"/>
        <end position="964"/>
    </location>
</feature>
<dbReference type="InterPro" id="IPR036116">
    <property type="entry name" value="FN3_sf"/>
</dbReference>
<reference evidence="3 4" key="2">
    <citation type="submission" date="2018-05" db="EMBL/GenBank/DDBJ databases">
        <authorList>
            <person name="Lanie J.A."/>
            <person name="Ng W.-L."/>
            <person name="Kazmierczak K.M."/>
            <person name="Andrzejewski T.M."/>
            <person name="Davidsen T.M."/>
            <person name="Wayne K.J."/>
            <person name="Tettelin H."/>
            <person name="Glass J.I."/>
            <person name="Rusch D."/>
            <person name="Podicherti R."/>
            <person name="Tsui H.-C.T."/>
            <person name="Winkler M.E."/>
        </authorList>
    </citation>
    <scope>NUCLEOTIDE SEQUENCE [LARGE SCALE GENOMIC DNA]</scope>
    <source>
        <strain evidence="3 4">C305</strain>
    </source>
</reference>
<dbReference type="SMART" id="SM00060">
    <property type="entry name" value="FN3"/>
    <property type="match status" value="5"/>
</dbReference>
<feature type="domain" description="Fibronectin type-III" evidence="2">
    <location>
        <begin position="92"/>
        <end position="181"/>
    </location>
</feature>
<dbReference type="GO" id="GO:0005975">
    <property type="term" value="P:carbohydrate metabolic process"/>
    <property type="evidence" value="ECO:0007669"/>
    <property type="project" value="UniProtKB-ARBA"/>
</dbReference>
<dbReference type="EMBL" id="QFRJ01000009">
    <property type="protein sequence ID" value="PWH84946.1"/>
    <property type="molecule type" value="Genomic_DNA"/>
</dbReference>
<proteinExistence type="predicted"/>
<evidence type="ECO:0000313" key="3">
    <source>
        <dbReference type="EMBL" id="PWH84946.1"/>
    </source>
</evidence>
<dbReference type="SMART" id="SM00137">
    <property type="entry name" value="MAM"/>
    <property type="match status" value="1"/>
</dbReference>
<dbReference type="PROSITE" id="PS50853">
    <property type="entry name" value="FN3"/>
    <property type="match status" value="5"/>
</dbReference>
<evidence type="ECO:0000259" key="1">
    <source>
        <dbReference type="PROSITE" id="PS50060"/>
    </source>
</evidence>
<dbReference type="RefSeq" id="WP_199223419.1">
    <property type="nucleotide sequence ID" value="NZ_QFRJ01000009.1"/>
</dbReference>
<dbReference type="InterPro" id="IPR013783">
    <property type="entry name" value="Ig-like_fold"/>
</dbReference>
<dbReference type="Proteomes" id="UP000245370">
    <property type="component" value="Unassembled WGS sequence"/>
</dbReference>
<dbReference type="PROSITE" id="PS50060">
    <property type="entry name" value="MAM_2"/>
    <property type="match status" value="1"/>
</dbReference>
<feature type="domain" description="Fibronectin type-III" evidence="2">
    <location>
        <begin position="618"/>
        <end position="707"/>
    </location>
</feature>
<evidence type="ECO:0000259" key="2">
    <source>
        <dbReference type="PROSITE" id="PS50853"/>
    </source>
</evidence>
<feature type="non-terminal residue" evidence="3">
    <location>
        <position position="1702"/>
    </location>
</feature>
<feature type="domain" description="MAM" evidence="1">
    <location>
        <begin position="463"/>
        <end position="618"/>
    </location>
</feature>
<keyword evidence="4" id="KW-1185">Reference proteome</keyword>
<dbReference type="Gene3D" id="2.60.120.200">
    <property type="match status" value="1"/>
</dbReference>
<feature type="domain" description="Fibronectin type-III" evidence="2">
    <location>
        <begin position="1137"/>
        <end position="1226"/>
    </location>
</feature>
<dbReference type="InterPro" id="IPR003961">
    <property type="entry name" value="FN3_dom"/>
</dbReference>
<dbReference type="Pfam" id="PF00041">
    <property type="entry name" value="fn3"/>
    <property type="match status" value="4"/>
</dbReference>
<sequence length="1702" mass="177827">MISVVADQVTITFTTPFVYNGTDNLIVAVDENGSGYDGNSDEFLCSSVSSNRALTYRSDSNNPDPSGVLPSGLLRTAIPNIQFIGISQACPDPSSLSVTNLVATSADLAWTENGTATAWNIEYGATGFTQGAGTTVAASNNPHNLSSLTANTTYDFYVQADCGGGDLSAWAGPFSFSTPCVAFNLPYFEGFENGYAHNADIDGCLSQESVSGSGNWTANETNTAYNRSPYSGNWNTTLIYGNTDWMFIQVNLVGGTSYTADVYARQDGSTTSNASISISYGSANNAASMTNSIAPSTGLTNGTYQLVNGIFTPASSGVYYIGIKGEINGSPWYISLDDISIYESPSCLPPSALTATNMTATSADLAWTENGTATAWNVEYGATGFTQGSGTTVAASSNPLPLSGLTANTAYDFYVQANCGGGDLSPWIGPFNFTTLCTAVSAPWTYDVETATTTTSSEIEDCWSSNPSYTSTAFAWNIGGSTSSAGTGPDSPNSGSKFFYTEASNGITLDEAFLYTPSIDLTSLTVPVLGFYYHMYGSNMGSLSVQVSSDNGATWTTEFNLSGQQQIGGNEAWISENIVLSAYSGTVKVRFKGVRGAGYAGDIALDDISVFEAPSCIAPSALTATNITATSADLAWTENGTATAWNVEYGATGFTQGAGTTFAASSNPLSLSGLTANTAYDFYVQADCGGSGLSSWAGPFSFSTPCVAFNLPYFEGFENGYAHDADIDGCLSQESVSGSGSWTANETNTTYNRSPYSGNWNTTLRYGNTDWMFIPINLVGGTSYTADVYARQDGSTTSNASISISYGSANDAASMTNSIVPSTGLTNGTYQLVNGIFTPASSGVYYIGIKGEINGSPWYISLDDISIYESPSCLPPSALTATNLTATSANLAWTENGTATAWNVEYGVSGFTQGSGTTVAASSNPYALSGLTATTPYDFYVQANCGGGDLSPWVGPFNFTTPCAAEIPDYSTDFSSFLPSCWEEAGAGSPATGPSSLGTGYWGQSGSSARINLYSNSREDWLLTPAFDLSAGGYELVLNTNATDWSSSTAFSGMGSDDKLQVVVSTDDGTTWSVIHTWNNANPLLLAANDISIDLSAYTGTNTLFGIWASDGSTSDSEDYYIYINNFEIKTAITCADPSALITSSITGTSADLAWTENGTATTWNVEYGVDGFTQGSGTSVSTTSNPYALTGLSINTAYDFFVQADCGLGDESAWVGPFSFSTLCVATAGTDVQVACNSYTWIDGNTYTSSNNSAMHTLTNVAGCDSVVTLDLTINNSNTGTDVQVACDSYTWIDGVTYTASNNVAMHTLTNVAGCDSVVTLDLTINNSTTGTDTQVACDSYTWIDGVTYLASNNVATHTLSNAAGCDSVVTLDLTINNSNTGTDVQVACDSYTWIDGVTYIASNNVATHTLTNTAGCDSVVTLDLTINNSNTGTDVITACDSYTWIDGVTYLASNNVATHTLSNAAGCDSVVTLDLTINNSNTGTDVQVACDSYTWIDGVTYTASNNVATHTLSNAAGCDSVVTLDLTINNSNTGTDVITACDSYTWIDGVTYLASNNVATHTLTNAAGCDSVVTLDLTINNSTTGTDTQVACDSYTWIDGVTYLASNNVATHTLTNVAGCDSVVTLDLTLNYSNTGTDVQVACDSYTWIDGNTYTASNNSAMHTLTNAAGCDSIVTLDLTVNNAVTGTDTRIACTSLTWI</sequence>
<accession>A0A2U2XAW8</accession>
<protein>
    <submittedName>
        <fullName evidence="3">Uncharacterized protein</fullName>
    </submittedName>
</protein>
<dbReference type="SUPFAM" id="SSF49899">
    <property type="entry name" value="Concanavalin A-like lectins/glucanases"/>
    <property type="match status" value="1"/>
</dbReference>
<evidence type="ECO:0000313" key="4">
    <source>
        <dbReference type="Proteomes" id="UP000245370"/>
    </source>
</evidence>
<dbReference type="Pfam" id="PF00629">
    <property type="entry name" value="MAM"/>
    <property type="match status" value="1"/>
</dbReference>
<comment type="caution">
    <text evidence="3">The sequence shown here is derived from an EMBL/GenBank/DDBJ whole genome shotgun (WGS) entry which is preliminary data.</text>
</comment>
<dbReference type="InterPro" id="IPR013320">
    <property type="entry name" value="ConA-like_dom_sf"/>
</dbReference>
<organism evidence="3 4">
    <name type="scientific">Brumimicrobium oceani</name>
    <dbReference type="NCBI Taxonomy" id="2100725"/>
    <lineage>
        <taxon>Bacteria</taxon>
        <taxon>Pseudomonadati</taxon>
        <taxon>Bacteroidota</taxon>
        <taxon>Flavobacteriia</taxon>
        <taxon>Flavobacteriales</taxon>
        <taxon>Crocinitomicaceae</taxon>
        <taxon>Brumimicrobium</taxon>
    </lineage>
</organism>